<evidence type="ECO:0000313" key="2">
    <source>
        <dbReference type="Proteomes" id="UP000321570"/>
    </source>
</evidence>
<dbReference type="AlphaFoldDB" id="A0A564XUD2"/>
<organism evidence="1 2">
    <name type="scientific">Hymenolepis diminuta</name>
    <name type="common">Rat tapeworm</name>
    <dbReference type="NCBI Taxonomy" id="6216"/>
    <lineage>
        <taxon>Eukaryota</taxon>
        <taxon>Metazoa</taxon>
        <taxon>Spiralia</taxon>
        <taxon>Lophotrochozoa</taxon>
        <taxon>Platyhelminthes</taxon>
        <taxon>Cestoda</taxon>
        <taxon>Eucestoda</taxon>
        <taxon>Cyclophyllidea</taxon>
        <taxon>Hymenolepididae</taxon>
        <taxon>Hymenolepis</taxon>
    </lineage>
</organism>
<evidence type="ECO:0000313" key="1">
    <source>
        <dbReference type="EMBL" id="VUZ38570.1"/>
    </source>
</evidence>
<reference evidence="1 2" key="1">
    <citation type="submission" date="2019-07" db="EMBL/GenBank/DDBJ databases">
        <authorList>
            <person name="Jastrzebski P J."/>
            <person name="Paukszto L."/>
            <person name="Jastrzebski P J."/>
        </authorList>
    </citation>
    <scope>NUCLEOTIDE SEQUENCE [LARGE SCALE GENOMIC DNA]</scope>
    <source>
        <strain evidence="1 2">WMS-il1</strain>
    </source>
</reference>
<dbReference type="EMBL" id="CABIJS010000002">
    <property type="protein sequence ID" value="VUZ38570.1"/>
    <property type="molecule type" value="Genomic_DNA"/>
</dbReference>
<keyword evidence="2" id="KW-1185">Reference proteome</keyword>
<dbReference type="Proteomes" id="UP000321570">
    <property type="component" value="Unassembled WGS sequence"/>
</dbReference>
<proteinExistence type="predicted"/>
<accession>A0A564XUD2</accession>
<gene>
    <name evidence="1" type="ORF">WMSIL1_LOCUS54</name>
</gene>
<sequence length="89" mass="10087">MEMLDVRGSGQWTSLTFSSHSPVERLRIHSMARVGNKLFVKVYEPVSEITVKSAYFSIELNGDSKLKKLIKMKHVPCGEDGRLLTVHLK</sequence>
<name>A0A564XUD2_HYMDI</name>
<protein>
    <submittedName>
        <fullName evidence="1">Uncharacterized protein</fullName>
    </submittedName>
</protein>